<accession>A0AAD8BZV9</accession>
<evidence type="ECO:0000313" key="4">
    <source>
        <dbReference type="Proteomes" id="UP001233172"/>
    </source>
</evidence>
<feature type="transmembrane region" description="Helical" evidence="1">
    <location>
        <begin position="250"/>
        <end position="268"/>
    </location>
</feature>
<dbReference type="InterPro" id="IPR056691">
    <property type="entry name" value="DUF7789"/>
</dbReference>
<dbReference type="Pfam" id="PF25044">
    <property type="entry name" value="DUF7789"/>
    <property type="match status" value="2"/>
</dbReference>
<reference evidence="3" key="2">
    <citation type="submission" date="2023-04" db="EMBL/GenBank/DDBJ databases">
        <authorList>
            <person name="Bu L."/>
            <person name="Lu L."/>
            <person name="Laidemitt M.R."/>
            <person name="Zhang S.M."/>
            <person name="Mutuku M."/>
            <person name="Mkoji G."/>
            <person name="Steinauer M."/>
            <person name="Loker E.S."/>
        </authorList>
    </citation>
    <scope>NUCLEOTIDE SEQUENCE</scope>
    <source>
        <strain evidence="3">KasaAsao</strain>
        <tissue evidence="3">Whole Snail</tissue>
    </source>
</reference>
<proteinExistence type="predicted"/>
<dbReference type="PANTHER" id="PTHR39299">
    <property type="entry name" value="TRANSMEMBRANE PROTEIN"/>
    <property type="match status" value="1"/>
</dbReference>
<organism evidence="3 4">
    <name type="scientific">Biomphalaria pfeifferi</name>
    <name type="common">Bloodfluke planorb</name>
    <name type="synonym">Freshwater snail</name>
    <dbReference type="NCBI Taxonomy" id="112525"/>
    <lineage>
        <taxon>Eukaryota</taxon>
        <taxon>Metazoa</taxon>
        <taxon>Spiralia</taxon>
        <taxon>Lophotrochozoa</taxon>
        <taxon>Mollusca</taxon>
        <taxon>Gastropoda</taxon>
        <taxon>Heterobranchia</taxon>
        <taxon>Euthyneura</taxon>
        <taxon>Panpulmonata</taxon>
        <taxon>Hygrophila</taxon>
        <taxon>Lymnaeoidea</taxon>
        <taxon>Planorbidae</taxon>
        <taxon>Biomphalaria</taxon>
    </lineage>
</organism>
<keyword evidence="4" id="KW-1185">Reference proteome</keyword>
<dbReference type="EMBL" id="JASAOG010000022">
    <property type="protein sequence ID" value="KAK0063218.1"/>
    <property type="molecule type" value="Genomic_DNA"/>
</dbReference>
<evidence type="ECO:0000259" key="2">
    <source>
        <dbReference type="Pfam" id="PF25044"/>
    </source>
</evidence>
<evidence type="ECO:0000313" key="3">
    <source>
        <dbReference type="EMBL" id="KAK0063218.1"/>
    </source>
</evidence>
<dbReference type="AlphaFoldDB" id="A0AAD8BZV9"/>
<reference evidence="3" key="1">
    <citation type="journal article" date="2023" name="PLoS Negl. Trop. Dis.">
        <title>A genome sequence for Biomphalaria pfeifferi, the major vector snail for the human-infecting parasite Schistosoma mansoni.</title>
        <authorList>
            <person name="Bu L."/>
            <person name="Lu L."/>
            <person name="Laidemitt M.R."/>
            <person name="Zhang S.M."/>
            <person name="Mutuku M."/>
            <person name="Mkoji G."/>
            <person name="Steinauer M."/>
            <person name="Loker E.S."/>
        </authorList>
    </citation>
    <scope>NUCLEOTIDE SEQUENCE</scope>
    <source>
        <strain evidence="3">KasaAsao</strain>
    </source>
</reference>
<sequence>MDQKENEVNEKELSASNDYSKYGIKDVPKFTKTTALGKTKTFAGLFPKEWLFVIVSIINITTAIGLTLYRMIVVVQSEDSDSPDFTFTLLLLINAVFCYFYVLHGVLRERVFELYAFMAAILVVTLYCLLEYFVFNPSRQTTVKLVRLILACLLAPPNIFLAFIVSKNFGYLEFRIVGASKELQRLYEQAAIFSCLLKFDLQATSSIVILALEDGTQVSTLETVSLAIGLPYSLMWCLLGWLTLRRELKYGAITFAVLGFIKPCYYVYKIVREYVKQQDPDVPTTDTIVYSIIAAVSIGLLVWAMLMIELWFVYKNFNKGLKSKVFTTRPVTNDVNETSGLLRTSRS</sequence>
<feature type="domain" description="DUF7789" evidence="2">
    <location>
        <begin position="37"/>
        <end position="165"/>
    </location>
</feature>
<protein>
    <recommendedName>
        <fullName evidence="2">DUF7789 domain-containing protein</fullName>
    </recommendedName>
</protein>
<feature type="transmembrane region" description="Helical" evidence="1">
    <location>
        <begin position="224"/>
        <end position="243"/>
    </location>
</feature>
<keyword evidence="1" id="KW-1133">Transmembrane helix</keyword>
<feature type="transmembrane region" description="Helical" evidence="1">
    <location>
        <begin position="85"/>
        <end position="102"/>
    </location>
</feature>
<keyword evidence="1" id="KW-0812">Transmembrane</keyword>
<feature type="transmembrane region" description="Helical" evidence="1">
    <location>
        <begin position="145"/>
        <end position="165"/>
    </location>
</feature>
<name>A0AAD8BZV9_BIOPF</name>
<keyword evidence="1" id="KW-0472">Membrane</keyword>
<feature type="transmembrane region" description="Helical" evidence="1">
    <location>
        <begin position="288"/>
        <end position="314"/>
    </location>
</feature>
<feature type="transmembrane region" description="Helical" evidence="1">
    <location>
        <begin position="114"/>
        <end position="133"/>
    </location>
</feature>
<comment type="caution">
    <text evidence="3">The sequence shown here is derived from an EMBL/GenBank/DDBJ whole genome shotgun (WGS) entry which is preliminary data.</text>
</comment>
<feature type="transmembrane region" description="Helical" evidence="1">
    <location>
        <begin position="50"/>
        <end position="73"/>
    </location>
</feature>
<dbReference type="Proteomes" id="UP001233172">
    <property type="component" value="Unassembled WGS sequence"/>
</dbReference>
<evidence type="ECO:0000256" key="1">
    <source>
        <dbReference type="SAM" id="Phobius"/>
    </source>
</evidence>
<dbReference type="PANTHER" id="PTHR39299:SF1">
    <property type="entry name" value="TRANSMEMBRANE PROTEIN"/>
    <property type="match status" value="1"/>
</dbReference>
<gene>
    <name evidence="3" type="ORF">Bpfe_007414</name>
</gene>
<feature type="domain" description="DUF7789" evidence="2">
    <location>
        <begin position="177"/>
        <end position="311"/>
    </location>
</feature>